<evidence type="ECO:0000256" key="5">
    <source>
        <dbReference type="ARBA" id="ARBA00022723"/>
    </source>
</evidence>
<dbReference type="Proteomes" id="UP001064489">
    <property type="component" value="Chromosome 5"/>
</dbReference>
<reference evidence="19" key="2">
    <citation type="submission" date="2023-02" db="EMBL/GenBank/DDBJ databases">
        <authorList>
            <person name="Swenson N.G."/>
            <person name="Wegrzyn J.L."/>
            <person name="Mcevoy S.L."/>
        </authorList>
    </citation>
    <scope>NUCLEOTIDE SEQUENCE</scope>
    <source>
        <strain evidence="19">91603</strain>
        <tissue evidence="19">Leaf</tissue>
    </source>
</reference>
<evidence type="ECO:0000256" key="13">
    <source>
        <dbReference type="ARBA" id="ARBA00023242"/>
    </source>
</evidence>
<evidence type="ECO:0000256" key="10">
    <source>
        <dbReference type="ARBA" id="ARBA00023125"/>
    </source>
</evidence>
<dbReference type="AlphaFoldDB" id="A0AAD5ITH9"/>
<comment type="subcellular location">
    <subcellularLocation>
        <location evidence="2">Cell membrane</location>
        <topology evidence="2">Lipid-anchor</topology>
    </subcellularLocation>
    <subcellularLocation>
        <location evidence="1">Nucleus</location>
    </subcellularLocation>
</comment>
<dbReference type="InterPro" id="IPR036465">
    <property type="entry name" value="vWFA_dom_sf"/>
</dbReference>
<keyword evidence="20" id="KW-1185">Reference proteome</keyword>
<evidence type="ECO:0000256" key="11">
    <source>
        <dbReference type="ARBA" id="ARBA00023136"/>
    </source>
</evidence>
<dbReference type="InterPro" id="IPR001471">
    <property type="entry name" value="AP2/ERF_dom"/>
</dbReference>
<dbReference type="CDD" id="cd04048">
    <property type="entry name" value="C2A_Copine"/>
    <property type="match status" value="1"/>
</dbReference>
<evidence type="ECO:0000256" key="8">
    <source>
        <dbReference type="ARBA" id="ARBA00022837"/>
    </source>
</evidence>
<protein>
    <submittedName>
        <fullName evidence="19">Uncharacterized protein</fullName>
    </submittedName>
</protein>
<evidence type="ECO:0000256" key="12">
    <source>
        <dbReference type="ARBA" id="ARBA00023163"/>
    </source>
</evidence>
<comment type="similarity">
    <text evidence="3">Belongs to the copine family.</text>
</comment>
<dbReference type="InterPro" id="IPR016177">
    <property type="entry name" value="DNA-bd_dom_sf"/>
</dbReference>
<dbReference type="FunFam" id="2.60.40.150:FF:000197">
    <property type="entry name" value="Protein BONZAI 1 isoform A"/>
    <property type="match status" value="1"/>
</dbReference>
<dbReference type="GO" id="GO:0003700">
    <property type="term" value="F:DNA-binding transcription factor activity"/>
    <property type="evidence" value="ECO:0007669"/>
    <property type="project" value="InterPro"/>
</dbReference>
<keyword evidence="12" id="KW-0804">Transcription</keyword>
<name>A0AAD5ITH9_ACENE</name>
<keyword evidence="4" id="KW-1003">Cell membrane</keyword>
<dbReference type="Pfam" id="PF07002">
    <property type="entry name" value="Copine"/>
    <property type="match status" value="1"/>
</dbReference>
<dbReference type="SMART" id="SM00327">
    <property type="entry name" value="VWA"/>
    <property type="match status" value="1"/>
</dbReference>
<feature type="compositionally biased region" description="Polar residues" evidence="16">
    <location>
        <begin position="630"/>
        <end position="660"/>
    </location>
</feature>
<keyword evidence="14" id="KW-0449">Lipoprotein</keyword>
<proteinExistence type="inferred from homology"/>
<evidence type="ECO:0000256" key="16">
    <source>
        <dbReference type="SAM" id="MobiDB-lite"/>
    </source>
</evidence>
<dbReference type="GO" id="GO:0006952">
    <property type="term" value="P:defense response"/>
    <property type="evidence" value="ECO:0007669"/>
    <property type="project" value="UniProtKB-KW"/>
</dbReference>
<dbReference type="FunFam" id="2.60.40.150:FF:000168">
    <property type="entry name" value="Protein BONZAI 1"/>
    <property type="match status" value="1"/>
</dbReference>
<dbReference type="InterPro" id="IPR000008">
    <property type="entry name" value="C2_dom"/>
</dbReference>
<gene>
    <name evidence="19" type="ORF">LWI28_009614</name>
</gene>
<evidence type="ECO:0000256" key="1">
    <source>
        <dbReference type="ARBA" id="ARBA00004123"/>
    </source>
</evidence>
<dbReference type="InterPro" id="IPR002035">
    <property type="entry name" value="VWF_A"/>
</dbReference>
<dbReference type="CDD" id="cd04047">
    <property type="entry name" value="C2B_Copine"/>
    <property type="match status" value="1"/>
</dbReference>
<evidence type="ECO:0000259" key="17">
    <source>
        <dbReference type="PROSITE" id="PS50004"/>
    </source>
</evidence>
<evidence type="ECO:0000256" key="6">
    <source>
        <dbReference type="ARBA" id="ARBA00022737"/>
    </source>
</evidence>
<evidence type="ECO:0000256" key="9">
    <source>
        <dbReference type="ARBA" id="ARBA00023015"/>
    </source>
</evidence>
<dbReference type="InterPro" id="IPR035892">
    <property type="entry name" value="C2_domain_sf"/>
</dbReference>
<dbReference type="PROSITE" id="PS50004">
    <property type="entry name" value="C2"/>
    <property type="match status" value="2"/>
</dbReference>
<keyword evidence="5" id="KW-0479">Metal-binding</keyword>
<evidence type="ECO:0000256" key="7">
    <source>
        <dbReference type="ARBA" id="ARBA00022821"/>
    </source>
</evidence>
<organism evidence="19 20">
    <name type="scientific">Acer negundo</name>
    <name type="common">Box elder</name>
    <dbReference type="NCBI Taxonomy" id="4023"/>
    <lineage>
        <taxon>Eukaryota</taxon>
        <taxon>Viridiplantae</taxon>
        <taxon>Streptophyta</taxon>
        <taxon>Embryophyta</taxon>
        <taxon>Tracheophyta</taxon>
        <taxon>Spermatophyta</taxon>
        <taxon>Magnoliopsida</taxon>
        <taxon>eudicotyledons</taxon>
        <taxon>Gunneridae</taxon>
        <taxon>Pentapetalae</taxon>
        <taxon>rosids</taxon>
        <taxon>malvids</taxon>
        <taxon>Sapindales</taxon>
        <taxon>Sapindaceae</taxon>
        <taxon>Hippocastanoideae</taxon>
        <taxon>Acereae</taxon>
        <taxon>Acer</taxon>
    </lineage>
</organism>
<feature type="compositionally biased region" description="Pro residues" evidence="16">
    <location>
        <begin position="747"/>
        <end position="759"/>
    </location>
</feature>
<dbReference type="SUPFAM" id="SSF54171">
    <property type="entry name" value="DNA-binding domain"/>
    <property type="match status" value="1"/>
</dbReference>
<evidence type="ECO:0000256" key="2">
    <source>
        <dbReference type="ARBA" id="ARBA00004193"/>
    </source>
</evidence>
<feature type="domain" description="C2" evidence="17">
    <location>
        <begin position="176"/>
        <end position="300"/>
    </location>
</feature>
<evidence type="ECO:0000313" key="20">
    <source>
        <dbReference type="Proteomes" id="UP001064489"/>
    </source>
</evidence>
<evidence type="ECO:0000256" key="3">
    <source>
        <dbReference type="ARBA" id="ARBA00009048"/>
    </source>
</evidence>
<feature type="domain" description="AP2/ERF" evidence="18">
    <location>
        <begin position="666"/>
        <end position="723"/>
    </location>
</feature>
<keyword evidence="6" id="KW-0677">Repeat</keyword>
<feature type="region of interest" description="Disordered" evidence="16">
    <location>
        <begin position="743"/>
        <end position="851"/>
    </location>
</feature>
<feature type="region of interest" description="Disordered" evidence="16">
    <location>
        <begin position="577"/>
        <end position="602"/>
    </location>
</feature>
<dbReference type="InterPro" id="IPR045052">
    <property type="entry name" value="Copine"/>
</dbReference>
<keyword evidence="8" id="KW-0106">Calcium</keyword>
<evidence type="ECO:0000313" key="19">
    <source>
        <dbReference type="EMBL" id="KAI9176989.1"/>
    </source>
</evidence>
<evidence type="ECO:0000256" key="15">
    <source>
        <dbReference type="ARBA" id="ARBA00024343"/>
    </source>
</evidence>
<evidence type="ECO:0000256" key="4">
    <source>
        <dbReference type="ARBA" id="ARBA00022475"/>
    </source>
</evidence>
<sequence>MGNCCSDNGGGMSAVGGTHGPASAGSTNDAVDLLLKSRGYSGLFSQIELSFSAADLRDRDVLSKSDPMLVVYTKARDGAVVEVCRTEVVLNSLNPAWITKYTITYQFEIVQTLLFRVFDVDTQFHNVDVKILKLDEQQFLGEATCILSEIVTKSNRSLTLDLVHRDESIPSTHPQYRGKLIVHAEECINSKTTTEMTLRCSDLEYKDLFSRNDPFLVISKIVESGVPIPVCKTEVLKNEVKPIWKPVFLNIQQVGSKDSPLIIECFNFNTNGKHDLIGKVQKSLADLEKLHYSEQGEHMFLPTAIGHNYQSKELKSQLFVDNFSESIQYTFLDYLAGGFELNFMVAIDYTASNGNPRLPDSLHYLDPSGRPNAYQRAILEVGEVLQFYDTDKRFPGWGFGARPIDGPVSHCFNLNGSSNYSEVEGIQGIMTAYTSALHNVSLAGPTLFGPVISNAALIAGQSLASRAQKYFVLLIITDGVVTDLQETKDALVKASDLPLSILIVGVGGADFKEMEILDADKGERLESSTGRVASRDIVQFVPLKDLHGGEVSVIQELLAELPSQFLTYMRTREIQPSNKVDRKKHGKRALPSDESKEKEEEQIFPVYSARSQQDMNAMVSALSQVIGSTQNNPLQPYQNPLTISQSNTSIQQPDHVQSQGNERKRHYRGVRQRPWGKWAAEIRDPKKAARVWLGTFDTAEAAALAYDEAALRFKGSKAKLNFPERVQSTPEYGCLTTRQHLQVPNPAVAPPPPLPPPPSQETYPNPFQYPEALEPSGHGQFNYASPGNFYGGERFVSFSPTNTSSSASSQQQQVQQQEEEFLRFSMQFGSSSSSSNSQRGRRKFDSSHGRE</sequence>
<feature type="compositionally biased region" description="Low complexity" evidence="16">
    <location>
        <begin position="823"/>
        <end position="838"/>
    </location>
</feature>
<dbReference type="GO" id="GO:0005634">
    <property type="term" value="C:nucleus"/>
    <property type="evidence" value="ECO:0007669"/>
    <property type="project" value="UniProtKB-SubCell"/>
</dbReference>
<feature type="compositionally biased region" description="Low complexity" evidence="16">
    <location>
        <begin position="804"/>
        <end position="816"/>
    </location>
</feature>
<feature type="compositionally biased region" description="Basic and acidic residues" evidence="16">
    <location>
        <begin position="590"/>
        <end position="601"/>
    </location>
</feature>
<dbReference type="EMBL" id="JAJSOW010000102">
    <property type="protein sequence ID" value="KAI9176989.1"/>
    <property type="molecule type" value="Genomic_DNA"/>
</dbReference>
<dbReference type="Gene3D" id="2.60.40.150">
    <property type="entry name" value="C2 domain"/>
    <property type="match status" value="2"/>
</dbReference>
<reference evidence="19" key="1">
    <citation type="journal article" date="2022" name="Plant J.">
        <title>Strategies of tolerance reflected in two North American maple genomes.</title>
        <authorList>
            <person name="McEvoy S.L."/>
            <person name="Sezen U.U."/>
            <person name="Trouern-Trend A."/>
            <person name="McMahon S.M."/>
            <person name="Schaberg P.G."/>
            <person name="Yang J."/>
            <person name="Wegrzyn J.L."/>
            <person name="Swenson N.G."/>
        </authorList>
    </citation>
    <scope>NUCLEOTIDE SEQUENCE</scope>
    <source>
        <strain evidence="19">91603</strain>
    </source>
</reference>
<dbReference type="PRINTS" id="PR00367">
    <property type="entry name" value="ETHRSPELEMNT"/>
</dbReference>
<evidence type="ECO:0000259" key="18">
    <source>
        <dbReference type="PROSITE" id="PS51032"/>
    </source>
</evidence>
<dbReference type="GO" id="GO:0003677">
    <property type="term" value="F:DNA binding"/>
    <property type="evidence" value="ECO:0007669"/>
    <property type="project" value="UniProtKB-KW"/>
</dbReference>
<accession>A0AAD5ITH9</accession>
<dbReference type="PROSITE" id="PS51032">
    <property type="entry name" value="AP2_ERF"/>
    <property type="match status" value="1"/>
</dbReference>
<comment type="caution">
    <text evidence="19">The sequence shown here is derived from an EMBL/GenBank/DDBJ whole genome shotgun (WGS) entry which is preliminary data.</text>
</comment>
<dbReference type="GO" id="GO:0005544">
    <property type="term" value="F:calcium-dependent phospholipid binding"/>
    <property type="evidence" value="ECO:0007669"/>
    <property type="project" value="InterPro"/>
</dbReference>
<keyword evidence="10" id="KW-0238">DNA-binding</keyword>
<dbReference type="GO" id="GO:0046872">
    <property type="term" value="F:metal ion binding"/>
    <property type="evidence" value="ECO:0007669"/>
    <property type="project" value="UniProtKB-KW"/>
</dbReference>
<dbReference type="SMART" id="SM00239">
    <property type="entry name" value="C2"/>
    <property type="match status" value="2"/>
</dbReference>
<feature type="region of interest" description="Disordered" evidence="16">
    <location>
        <begin position="630"/>
        <end position="671"/>
    </location>
</feature>
<keyword evidence="13" id="KW-0539">Nucleus</keyword>
<dbReference type="SMART" id="SM00380">
    <property type="entry name" value="AP2"/>
    <property type="match status" value="1"/>
</dbReference>
<keyword evidence="7" id="KW-0611">Plant defense</keyword>
<dbReference type="Gene3D" id="3.30.730.10">
    <property type="entry name" value="AP2/ERF domain"/>
    <property type="match status" value="1"/>
</dbReference>
<dbReference type="CDD" id="cd01459">
    <property type="entry name" value="vWA_copine_like"/>
    <property type="match status" value="1"/>
</dbReference>
<dbReference type="Pfam" id="PF00847">
    <property type="entry name" value="AP2"/>
    <property type="match status" value="1"/>
</dbReference>
<dbReference type="PANTHER" id="PTHR10857:SF106">
    <property type="entry name" value="C2 DOMAIN-CONTAINING PROTEIN"/>
    <property type="match status" value="1"/>
</dbReference>
<dbReference type="InterPro" id="IPR036955">
    <property type="entry name" value="AP2/ERF_dom_sf"/>
</dbReference>
<feature type="domain" description="C2" evidence="17">
    <location>
        <begin position="26"/>
        <end position="160"/>
    </location>
</feature>
<dbReference type="PANTHER" id="PTHR10857">
    <property type="entry name" value="COPINE"/>
    <property type="match status" value="1"/>
</dbReference>
<dbReference type="GO" id="GO:0071277">
    <property type="term" value="P:cellular response to calcium ion"/>
    <property type="evidence" value="ECO:0007669"/>
    <property type="project" value="TreeGrafter"/>
</dbReference>
<dbReference type="CDD" id="cd00018">
    <property type="entry name" value="AP2"/>
    <property type="match status" value="1"/>
</dbReference>
<dbReference type="FunFam" id="3.30.730.10:FF:000001">
    <property type="entry name" value="Ethylene-responsive transcription factor 2"/>
    <property type="match status" value="1"/>
</dbReference>
<dbReference type="InterPro" id="IPR037768">
    <property type="entry name" value="C2B_Copine"/>
</dbReference>
<dbReference type="InterPro" id="IPR010734">
    <property type="entry name" value="Copine_C"/>
</dbReference>
<dbReference type="Pfam" id="PF00168">
    <property type="entry name" value="C2"/>
    <property type="match status" value="2"/>
</dbReference>
<keyword evidence="11" id="KW-0472">Membrane</keyword>
<comment type="similarity">
    <text evidence="15">Belongs to the AP2/ERF transcription factor family. ERF subfamily.</text>
</comment>
<dbReference type="SUPFAM" id="SSF49562">
    <property type="entry name" value="C2 domain (Calcium/lipid-binding domain, CaLB)"/>
    <property type="match status" value="2"/>
</dbReference>
<dbReference type="SUPFAM" id="SSF53300">
    <property type="entry name" value="vWA-like"/>
    <property type="match status" value="1"/>
</dbReference>
<evidence type="ECO:0000256" key="14">
    <source>
        <dbReference type="ARBA" id="ARBA00023288"/>
    </source>
</evidence>
<keyword evidence="9" id="KW-0805">Transcription regulation</keyword>
<dbReference type="GO" id="GO:0005886">
    <property type="term" value="C:plasma membrane"/>
    <property type="evidence" value="ECO:0007669"/>
    <property type="project" value="UniProtKB-SubCell"/>
</dbReference>